<feature type="domain" description="VWFA" evidence="2">
    <location>
        <begin position="459"/>
        <end position="603"/>
    </location>
</feature>
<keyword evidence="1" id="KW-0812">Transmembrane</keyword>
<dbReference type="RefSeq" id="WP_147260172.1">
    <property type="nucleotide sequence ID" value="NZ_VIWU01000001.1"/>
</dbReference>
<dbReference type="Pfam" id="PF13531">
    <property type="entry name" value="SBP_bac_11"/>
    <property type="match status" value="1"/>
</dbReference>
<dbReference type="AlphaFoldDB" id="A0A561T3P3"/>
<proteinExistence type="predicted"/>
<dbReference type="SMART" id="SM00327">
    <property type="entry name" value="VWA"/>
    <property type="match status" value="1"/>
</dbReference>
<keyword evidence="4" id="KW-1185">Reference proteome</keyword>
<organism evidence="3 4">
    <name type="scientific">Pseudonocardia hierapolitana</name>
    <dbReference type="NCBI Taxonomy" id="1128676"/>
    <lineage>
        <taxon>Bacteria</taxon>
        <taxon>Bacillati</taxon>
        <taxon>Actinomycetota</taxon>
        <taxon>Actinomycetes</taxon>
        <taxon>Pseudonocardiales</taxon>
        <taxon>Pseudonocardiaceae</taxon>
        <taxon>Pseudonocardia</taxon>
    </lineage>
</organism>
<feature type="transmembrane region" description="Helical" evidence="1">
    <location>
        <begin position="89"/>
        <end position="110"/>
    </location>
</feature>
<dbReference type="SUPFAM" id="SSF53300">
    <property type="entry name" value="vWA-like"/>
    <property type="match status" value="1"/>
</dbReference>
<dbReference type="CDD" id="cd00198">
    <property type="entry name" value="vWFA"/>
    <property type="match status" value="1"/>
</dbReference>
<gene>
    <name evidence="3" type="ORF">FHX44_117672</name>
</gene>
<feature type="transmembrane region" description="Helical" evidence="1">
    <location>
        <begin position="24"/>
        <end position="41"/>
    </location>
</feature>
<dbReference type="Gene3D" id="3.40.50.410">
    <property type="entry name" value="von Willebrand factor, type A domain"/>
    <property type="match status" value="1"/>
</dbReference>
<comment type="caution">
    <text evidence="3">The sequence shown here is derived from an EMBL/GenBank/DDBJ whole genome shotgun (WGS) entry which is preliminary data.</text>
</comment>
<evidence type="ECO:0000313" key="3">
    <source>
        <dbReference type="EMBL" id="TWF81727.1"/>
    </source>
</evidence>
<accession>A0A561T3P3</accession>
<dbReference type="Proteomes" id="UP000321261">
    <property type="component" value="Unassembled WGS sequence"/>
</dbReference>
<dbReference type="EMBL" id="VIWU01000001">
    <property type="protein sequence ID" value="TWF81727.1"/>
    <property type="molecule type" value="Genomic_DNA"/>
</dbReference>
<sequence length="645" mass="66279">MADAGGSGSGAGPSRREPTLGERVAGFAIAVLGIVLVAITPNPPVTLLHWVQVVGGASLSASLVAFGSWGIFQRLPSLPSILGWLRSGFYPIVASIGLTAVLAIGVPPAWDLVHGLSVQFLGCSPATQLRVVASPETVTTARRLASAYERWTAGEDHGCPAADVYVYAGTSEEIRARVGSDDGWSDESGALRDVGPRPDVWLAATSHEVTALGDAVAESTPIAVSPVVLAIPASIDPGRDRSGPWLELFAGLTDRGIGVVRADPRTTELGLLATALLYGQAGQDGRDGPPRLAPAEVERRIAQSLDAGGFPLTDTLGLLCRHRTLGSQAAVVASEQQVVRFNLGEPLGESCLSPAEQPQRLVALYPSDSRSLDHQFVRLSWSEPPQREAAARFGEWLRTDPGRDAIVATGMRPVGPYSVGAALTTGGIDPGALPAVDPIPPEMWDATSAAYAAAQRRGRVIFALDTSGSMAAAGPEGPRSLVAAGAVSAALQRMGPRDQFGIWLFPDAAGTGPLEALPVGPSDPARIAAAHQLLSGLQPAGNTPFFRTVIDAAATLEPDDPDQVDAVVVLTDGEDTSSGVGADAVTAALAGSGVRVVVVTIGEIRCSDPGLAVITTATAGECVDADPANLDTTLGTATAGLWGGR</sequence>
<feature type="transmembrane region" description="Helical" evidence="1">
    <location>
        <begin position="47"/>
        <end position="69"/>
    </location>
</feature>
<dbReference type="InterPro" id="IPR036465">
    <property type="entry name" value="vWFA_dom_sf"/>
</dbReference>
<dbReference type="PROSITE" id="PS50234">
    <property type="entry name" value="VWFA"/>
    <property type="match status" value="1"/>
</dbReference>
<keyword evidence="1" id="KW-1133">Transmembrane helix</keyword>
<reference evidence="3 4" key="1">
    <citation type="submission" date="2019-06" db="EMBL/GenBank/DDBJ databases">
        <title>Sequencing the genomes of 1000 actinobacteria strains.</title>
        <authorList>
            <person name="Klenk H.-P."/>
        </authorList>
    </citation>
    <scope>NUCLEOTIDE SEQUENCE [LARGE SCALE GENOMIC DNA]</scope>
    <source>
        <strain evidence="3 4">DSM 45671</strain>
    </source>
</reference>
<protein>
    <submittedName>
        <fullName evidence="3">Extracellular solute-binding protein</fullName>
    </submittedName>
</protein>
<dbReference type="OrthoDB" id="491589at2"/>
<evidence type="ECO:0000256" key="1">
    <source>
        <dbReference type="SAM" id="Phobius"/>
    </source>
</evidence>
<keyword evidence="1" id="KW-0472">Membrane</keyword>
<dbReference type="InterPro" id="IPR002035">
    <property type="entry name" value="VWF_A"/>
</dbReference>
<evidence type="ECO:0000313" key="4">
    <source>
        <dbReference type="Proteomes" id="UP000321261"/>
    </source>
</evidence>
<name>A0A561T3P3_9PSEU</name>
<evidence type="ECO:0000259" key="2">
    <source>
        <dbReference type="PROSITE" id="PS50234"/>
    </source>
</evidence>